<name>A0A845L4Z2_9FIRM</name>
<protein>
    <submittedName>
        <fullName evidence="1">Uncharacterized protein</fullName>
    </submittedName>
</protein>
<gene>
    <name evidence="1" type="ORF">GTO91_09385</name>
</gene>
<dbReference type="OrthoDB" id="2081662at2"/>
<proteinExistence type="predicted"/>
<dbReference type="EMBL" id="WXEY01000008">
    <property type="protein sequence ID" value="MZP29914.1"/>
    <property type="molecule type" value="Genomic_DNA"/>
</dbReference>
<dbReference type="RefSeq" id="WP_161258225.1">
    <property type="nucleotide sequence ID" value="NZ_WXEY01000008.1"/>
</dbReference>
<sequence>MQLIMDVDQAMASLSLNKTAPLSAEVVEDVLIRLEEQQRHYLLTYYPQAGERQEHWLVQIPESVGQYMPKEPLAPTVEAALTKWLLQRWVLVDGDMAITLAEGLCALGLSYLCLYHPLSPQEEAHFEFRKPECQGALLF</sequence>
<reference evidence="1 2" key="1">
    <citation type="submission" date="2020-01" db="EMBL/GenBank/DDBJ databases">
        <title>Whole-genome sequence of Heliobacterium undosum DSM 13378.</title>
        <authorList>
            <person name="Kyndt J.A."/>
            <person name="Meyer T.E."/>
        </authorList>
    </citation>
    <scope>NUCLEOTIDE SEQUENCE [LARGE SCALE GENOMIC DNA]</scope>
    <source>
        <strain evidence="1 2">DSM 13378</strain>
    </source>
</reference>
<dbReference type="Proteomes" id="UP000463470">
    <property type="component" value="Unassembled WGS sequence"/>
</dbReference>
<evidence type="ECO:0000313" key="2">
    <source>
        <dbReference type="Proteomes" id="UP000463470"/>
    </source>
</evidence>
<comment type="caution">
    <text evidence="1">The sequence shown here is derived from an EMBL/GenBank/DDBJ whole genome shotgun (WGS) entry which is preliminary data.</text>
</comment>
<keyword evidence="2" id="KW-1185">Reference proteome</keyword>
<dbReference type="AlphaFoldDB" id="A0A845L4Z2"/>
<organism evidence="1 2">
    <name type="scientific">Heliomicrobium undosum</name>
    <dbReference type="NCBI Taxonomy" id="121734"/>
    <lineage>
        <taxon>Bacteria</taxon>
        <taxon>Bacillati</taxon>
        <taxon>Bacillota</taxon>
        <taxon>Clostridia</taxon>
        <taxon>Eubacteriales</taxon>
        <taxon>Heliobacteriaceae</taxon>
        <taxon>Heliomicrobium</taxon>
    </lineage>
</organism>
<accession>A0A845L4Z2</accession>
<evidence type="ECO:0000313" key="1">
    <source>
        <dbReference type="EMBL" id="MZP29914.1"/>
    </source>
</evidence>